<reference evidence="2 3" key="1">
    <citation type="submission" date="2021-06" db="EMBL/GenBank/DDBJ databases">
        <title>Caerostris extrusa draft genome.</title>
        <authorList>
            <person name="Kono N."/>
            <person name="Arakawa K."/>
        </authorList>
    </citation>
    <scope>NUCLEOTIDE SEQUENCE [LARGE SCALE GENOMIC DNA]</scope>
</reference>
<evidence type="ECO:0000313" key="2">
    <source>
        <dbReference type="EMBL" id="GIY86075.1"/>
    </source>
</evidence>
<comment type="caution">
    <text evidence="2">The sequence shown here is derived from an EMBL/GenBank/DDBJ whole genome shotgun (WGS) entry which is preliminary data.</text>
</comment>
<organism evidence="2 3">
    <name type="scientific">Caerostris extrusa</name>
    <name type="common">Bark spider</name>
    <name type="synonym">Caerostris bankana</name>
    <dbReference type="NCBI Taxonomy" id="172846"/>
    <lineage>
        <taxon>Eukaryota</taxon>
        <taxon>Metazoa</taxon>
        <taxon>Ecdysozoa</taxon>
        <taxon>Arthropoda</taxon>
        <taxon>Chelicerata</taxon>
        <taxon>Arachnida</taxon>
        <taxon>Araneae</taxon>
        <taxon>Araneomorphae</taxon>
        <taxon>Entelegynae</taxon>
        <taxon>Araneoidea</taxon>
        <taxon>Araneidae</taxon>
        <taxon>Caerostris</taxon>
    </lineage>
</organism>
<sequence>INFRHHIFPVMEDKKGFLDDTTLSKTPKSPLRTSTVVRPDANRQENFAKRLAMKEMNASFLPRDDPTFQALSEVTNIRHFSFPKPKFNATVESSFADSSLGILQMDNFSDLETSLQGSIFTKTTNNSKKIERESKSRVLEEEFLKFQETNSKNVKDTEENDRNSSPDIEYDGTNIPELNLEYDALAAFQTSSTSAPKTSFAIPKMSLDIKDSCFETSYVDENNINDDLAEQSKESFNAEPAIENSKVTRDSLFEVSISYTNISKLFDPSYDSIFKVLMPDGRASDDDKVSKITHNMKICSFLDDSSRLQSILENQSLAEQNFLKKLEELSVSSSIKFCPEEMSARSTSFRSSSPTTVNSHQKKVFH</sequence>
<keyword evidence="3" id="KW-1185">Reference proteome</keyword>
<dbReference type="EMBL" id="BPLR01016734">
    <property type="protein sequence ID" value="GIY86075.1"/>
    <property type="molecule type" value="Genomic_DNA"/>
</dbReference>
<evidence type="ECO:0000313" key="3">
    <source>
        <dbReference type="Proteomes" id="UP001054945"/>
    </source>
</evidence>
<feature type="region of interest" description="Disordered" evidence="1">
    <location>
        <begin position="150"/>
        <end position="169"/>
    </location>
</feature>
<accession>A0AAV4WVX6</accession>
<dbReference type="Proteomes" id="UP001054945">
    <property type="component" value="Unassembled WGS sequence"/>
</dbReference>
<feature type="compositionally biased region" description="Basic and acidic residues" evidence="1">
    <location>
        <begin position="153"/>
        <end position="164"/>
    </location>
</feature>
<proteinExistence type="predicted"/>
<dbReference type="AlphaFoldDB" id="A0AAV4WVX6"/>
<feature type="compositionally biased region" description="Low complexity" evidence="1">
    <location>
        <begin position="347"/>
        <end position="356"/>
    </location>
</feature>
<protein>
    <submittedName>
        <fullName evidence="2">Centrosomal protein</fullName>
    </submittedName>
</protein>
<feature type="region of interest" description="Disordered" evidence="1">
    <location>
        <begin position="347"/>
        <end position="366"/>
    </location>
</feature>
<feature type="non-terminal residue" evidence="2">
    <location>
        <position position="1"/>
    </location>
</feature>
<gene>
    <name evidence="2" type="primary">CEP192</name>
    <name evidence="2" type="ORF">CEXT_212371</name>
</gene>
<name>A0AAV4WVX6_CAEEX</name>
<evidence type="ECO:0000256" key="1">
    <source>
        <dbReference type="SAM" id="MobiDB-lite"/>
    </source>
</evidence>